<comment type="caution">
    <text evidence="1">The sequence shown here is derived from an EMBL/GenBank/DDBJ whole genome shotgun (WGS) entry which is preliminary data.</text>
</comment>
<dbReference type="EMBL" id="CM044705">
    <property type="protein sequence ID" value="KAI5662141.1"/>
    <property type="molecule type" value="Genomic_DNA"/>
</dbReference>
<organism evidence="1 2">
    <name type="scientific">Catharanthus roseus</name>
    <name type="common">Madagascar periwinkle</name>
    <name type="synonym">Vinca rosea</name>
    <dbReference type="NCBI Taxonomy" id="4058"/>
    <lineage>
        <taxon>Eukaryota</taxon>
        <taxon>Viridiplantae</taxon>
        <taxon>Streptophyta</taxon>
        <taxon>Embryophyta</taxon>
        <taxon>Tracheophyta</taxon>
        <taxon>Spermatophyta</taxon>
        <taxon>Magnoliopsida</taxon>
        <taxon>eudicotyledons</taxon>
        <taxon>Gunneridae</taxon>
        <taxon>Pentapetalae</taxon>
        <taxon>asterids</taxon>
        <taxon>lamiids</taxon>
        <taxon>Gentianales</taxon>
        <taxon>Apocynaceae</taxon>
        <taxon>Rauvolfioideae</taxon>
        <taxon>Vinceae</taxon>
        <taxon>Catharanthinae</taxon>
        <taxon>Catharanthus</taxon>
    </lineage>
</organism>
<name>A0ACC0AN41_CATRO</name>
<evidence type="ECO:0000313" key="1">
    <source>
        <dbReference type="EMBL" id="KAI5662141.1"/>
    </source>
</evidence>
<evidence type="ECO:0000313" key="2">
    <source>
        <dbReference type="Proteomes" id="UP001060085"/>
    </source>
</evidence>
<gene>
    <name evidence="1" type="ORF">M9H77_21464</name>
</gene>
<protein>
    <submittedName>
        <fullName evidence="1">Uncharacterized protein</fullName>
    </submittedName>
</protein>
<sequence>MWGPYGTKKYSCPFKFKCEQMVTCENWQLFVHNGRHNHAIGVYNHGHAQATKLTEEQLIHTKEQNVDCAVSAQKIYNVVAKINKNRMQERNPVEILCLNTQRGYTVFYRNCADSNVLSYIVVARLTSIQIMRT</sequence>
<dbReference type="Proteomes" id="UP001060085">
    <property type="component" value="Linkage Group LG05"/>
</dbReference>
<accession>A0ACC0AN41</accession>
<reference evidence="2" key="1">
    <citation type="journal article" date="2023" name="Nat. Plants">
        <title>Single-cell RNA sequencing provides a high-resolution roadmap for understanding the multicellular compartmentation of specialized metabolism.</title>
        <authorList>
            <person name="Sun S."/>
            <person name="Shen X."/>
            <person name="Li Y."/>
            <person name="Li Y."/>
            <person name="Wang S."/>
            <person name="Li R."/>
            <person name="Zhang H."/>
            <person name="Shen G."/>
            <person name="Guo B."/>
            <person name="Wei J."/>
            <person name="Xu J."/>
            <person name="St-Pierre B."/>
            <person name="Chen S."/>
            <person name="Sun C."/>
        </authorList>
    </citation>
    <scope>NUCLEOTIDE SEQUENCE [LARGE SCALE GENOMIC DNA]</scope>
</reference>
<keyword evidence="2" id="KW-1185">Reference proteome</keyword>
<proteinExistence type="predicted"/>